<protein>
    <submittedName>
        <fullName evidence="5">3-oxoacyl-[acyl-carrier-protein] synthase 2</fullName>
        <ecNumber evidence="5">2.3.1.179</ecNumber>
    </submittedName>
</protein>
<dbReference type="OrthoDB" id="9808669at2"/>
<dbReference type="PROSITE" id="PS52004">
    <property type="entry name" value="KS3_2"/>
    <property type="match status" value="1"/>
</dbReference>
<evidence type="ECO:0000256" key="2">
    <source>
        <dbReference type="ARBA" id="ARBA00022679"/>
    </source>
</evidence>
<evidence type="ECO:0000256" key="3">
    <source>
        <dbReference type="RuleBase" id="RU003694"/>
    </source>
</evidence>
<dbReference type="InterPro" id="IPR020841">
    <property type="entry name" value="PKS_Beta-ketoAc_synthase_dom"/>
</dbReference>
<dbReference type="PANTHER" id="PTHR11712:SF336">
    <property type="entry name" value="3-OXOACYL-[ACYL-CARRIER-PROTEIN] SYNTHASE, MITOCHONDRIAL"/>
    <property type="match status" value="1"/>
</dbReference>
<dbReference type="InterPro" id="IPR014030">
    <property type="entry name" value="Ketoacyl_synth_N"/>
</dbReference>
<keyword evidence="6" id="KW-1185">Reference proteome</keyword>
<dbReference type="GO" id="GO:0004315">
    <property type="term" value="F:3-oxoacyl-[acyl-carrier-protein] synthase activity"/>
    <property type="evidence" value="ECO:0007669"/>
    <property type="project" value="UniProtKB-EC"/>
</dbReference>
<reference evidence="5 6" key="1">
    <citation type="submission" date="2019-02" db="EMBL/GenBank/DDBJ databases">
        <title>Deep-cultivation of Planctomycetes and their phenomic and genomic characterization uncovers novel biology.</title>
        <authorList>
            <person name="Wiegand S."/>
            <person name="Jogler M."/>
            <person name="Boedeker C."/>
            <person name="Pinto D."/>
            <person name="Vollmers J."/>
            <person name="Rivas-Marin E."/>
            <person name="Kohn T."/>
            <person name="Peeters S.H."/>
            <person name="Heuer A."/>
            <person name="Rast P."/>
            <person name="Oberbeckmann S."/>
            <person name="Bunk B."/>
            <person name="Jeske O."/>
            <person name="Meyerdierks A."/>
            <person name="Storesund J.E."/>
            <person name="Kallscheuer N."/>
            <person name="Luecker S."/>
            <person name="Lage O.M."/>
            <person name="Pohl T."/>
            <person name="Merkel B.J."/>
            <person name="Hornburger P."/>
            <person name="Mueller R.-W."/>
            <person name="Bruemmer F."/>
            <person name="Labrenz M."/>
            <person name="Spormann A.M."/>
            <person name="Op den Camp H."/>
            <person name="Overmann J."/>
            <person name="Amann R."/>
            <person name="Jetten M.S.M."/>
            <person name="Mascher T."/>
            <person name="Medema M.H."/>
            <person name="Devos D.P."/>
            <person name="Kaster A.-K."/>
            <person name="Ovreas L."/>
            <person name="Rohde M."/>
            <person name="Galperin M.Y."/>
            <person name="Jogler C."/>
        </authorList>
    </citation>
    <scope>NUCLEOTIDE SEQUENCE [LARGE SCALE GENOMIC DNA]</scope>
    <source>
        <strain evidence="5 6">Poly24</strain>
    </source>
</reference>
<dbReference type="EMBL" id="CP036348">
    <property type="protein sequence ID" value="QDV69970.1"/>
    <property type="molecule type" value="Genomic_DNA"/>
</dbReference>
<comment type="similarity">
    <text evidence="1 3">Belongs to the thiolase-like superfamily. Beta-ketoacyl-ACP synthases family.</text>
</comment>
<dbReference type="Gene3D" id="3.40.47.10">
    <property type="match status" value="1"/>
</dbReference>
<dbReference type="GO" id="GO:0005829">
    <property type="term" value="C:cytosol"/>
    <property type="evidence" value="ECO:0007669"/>
    <property type="project" value="TreeGrafter"/>
</dbReference>
<dbReference type="PANTHER" id="PTHR11712">
    <property type="entry name" value="POLYKETIDE SYNTHASE-RELATED"/>
    <property type="match status" value="1"/>
</dbReference>
<dbReference type="InterPro" id="IPR014031">
    <property type="entry name" value="Ketoacyl_synth_C"/>
</dbReference>
<dbReference type="AlphaFoldDB" id="A0A518JWQ2"/>
<dbReference type="GO" id="GO:0006633">
    <property type="term" value="P:fatty acid biosynthetic process"/>
    <property type="evidence" value="ECO:0007669"/>
    <property type="project" value="TreeGrafter"/>
</dbReference>
<accession>A0A518JWQ2</accession>
<keyword evidence="2 3" id="KW-0808">Transferase</keyword>
<dbReference type="Pfam" id="PF00109">
    <property type="entry name" value="ketoacyl-synt"/>
    <property type="match status" value="1"/>
</dbReference>
<evidence type="ECO:0000256" key="1">
    <source>
        <dbReference type="ARBA" id="ARBA00008467"/>
    </source>
</evidence>
<dbReference type="Pfam" id="PF02801">
    <property type="entry name" value="Ketoacyl-synt_C"/>
    <property type="match status" value="1"/>
</dbReference>
<dbReference type="CDD" id="cd00834">
    <property type="entry name" value="KAS_I_II"/>
    <property type="match status" value="1"/>
</dbReference>
<evidence type="ECO:0000313" key="5">
    <source>
        <dbReference type="EMBL" id="QDV69970.1"/>
    </source>
</evidence>
<feature type="domain" description="Ketosynthase family 3 (KS3)" evidence="4">
    <location>
        <begin position="2"/>
        <end position="425"/>
    </location>
</feature>
<dbReference type="InterPro" id="IPR000794">
    <property type="entry name" value="Beta-ketoacyl_synthase"/>
</dbReference>
<proteinExistence type="inferred from homology"/>
<evidence type="ECO:0000259" key="4">
    <source>
        <dbReference type="PROSITE" id="PS52004"/>
    </source>
</evidence>
<keyword evidence="5" id="KW-0012">Acyltransferase</keyword>
<dbReference type="Proteomes" id="UP000315082">
    <property type="component" value="Chromosome"/>
</dbReference>
<dbReference type="KEGG" id="rcf:Poly24_36890"/>
<organism evidence="5 6">
    <name type="scientific">Rosistilla carotiformis</name>
    <dbReference type="NCBI Taxonomy" id="2528017"/>
    <lineage>
        <taxon>Bacteria</taxon>
        <taxon>Pseudomonadati</taxon>
        <taxon>Planctomycetota</taxon>
        <taxon>Planctomycetia</taxon>
        <taxon>Pirellulales</taxon>
        <taxon>Pirellulaceae</taxon>
        <taxon>Rosistilla</taxon>
    </lineage>
</organism>
<sequence>MHRRVVITGMGIVTPLGHRLDGFWDNLTAGRSGVGPISTFDASEYPVRIAAEVPKSWSMESVGENSRQWATAPRQTRFALAAGIMAVRDSGIDLERFDPRLSGVYLGCGEPFTPFSPLVDSISQSLNDHSFQPAAYTDTALRLFDPESQRQFDPKMPAIALAGRFNLQGPSVNCIAACVSSSQAIGQAVRMIRRGEVNTMLCGGAHSCIHELGVTGFSRLSALSQQNANPKQAARPFDRSRDGFVIGEGGALFVAEEFEQARRRGAPIYAEISGYGSAQDAFRITDTHPEGRGCVQAIRRALKDAGIDGEDLDYINAHGTGTVLNDKVETRSIKSALGSVAYDIPVSSTKSMLGHATTACGAIELAVSLMAMQTNTLPPTINYDDPDPECDLDYIPNVARDAKCRHILSNNIGFGGQNAALILSRVSEPRSYWQSAAA</sequence>
<evidence type="ECO:0000313" key="6">
    <source>
        <dbReference type="Proteomes" id="UP000315082"/>
    </source>
</evidence>
<dbReference type="NCBIfam" id="NF005589">
    <property type="entry name" value="PRK07314.1"/>
    <property type="match status" value="1"/>
</dbReference>
<dbReference type="InterPro" id="IPR016039">
    <property type="entry name" value="Thiolase-like"/>
</dbReference>
<dbReference type="SMART" id="SM00825">
    <property type="entry name" value="PKS_KS"/>
    <property type="match status" value="1"/>
</dbReference>
<dbReference type="EC" id="2.3.1.179" evidence="5"/>
<gene>
    <name evidence="5" type="primary">fabF_6</name>
    <name evidence="5" type="ORF">Poly24_36890</name>
</gene>
<name>A0A518JWQ2_9BACT</name>
<dbReference type="SUPFAM" id="SSF53901">
    <property type="entry name" value="Thiolase-like"/>
    <property type="match status" value="1"/>
</dbReference>